<keyword evidence="3" id="KW-1185">Reference proteome</keyword>
<evidence type="ECO:0000256" key="1">
    <source>
        <dbReference type="SAM" id="MobiDB-lite"/>
    </source>
</evidence>
<reference evidence="2 3" key="1">
    <citation type="submission" date="2019-02" db="EMBL/GenBank/DDBJ databases">
        <title>Genome sequencing of the rare red list fungi Bondarzewia mesenterica.</title>
        <authorList>
            <person name="Buettner E."/>
            <person name="Kellner H."/>
        </authorList>
    </citation>
    <scope>NUCLEOTIDE SEQUENCE [LARGE SCALE GENOMIC DNA]</scope>
    <source>
        <strain evidence="2 3">DSM 108281</strain>
    </source>
</reference>
<dbReference type="AlphaFoldDB" id="A0A4S4LK58"/>
<feature type="region of interest" description="Disordered" evidence="1">
    <location>
        <begin position="53"/>
        <end position="75"/>
    </location>
</feature>
<evidence type="ECO:0000313" key="3">
    <source>
        <dbReference type="Proteomes" id="UP000310158"/>
    </source>
</evidence>
<proteinExistence type="predicted"/>
<name>A0A4S4LK58_9AGAM</name>
<dbReference type="EMBL" id="SGPL01000467">
    <property type="protein sequence ID" value="THH12409.1"/>
    <property type="molecule type" value="Genomic_DNA"/>
</dbReference>
<sequence>MPINSNACDLRLSPIPPPPDFKQHRAFKHFPVVRCPSLEAGRERQVLSSLFTLRTRRDAPGGTPPPPPPSSRDYELGANAMPLKSHSCAFPLPSTPRPPHITLSPICDRRLQGRQVSHMLCIPSIVSFHVSDASRDAPPNMPISSGSALELPNTLTTGTETTLAYCGQDRYRWL</sequence>
<dbReference type="Proteomes" id="UP000310158">
    <property type="component" value="Unassembled WGS sequence"/>
</dbReference>
<comment type="caution">
    <text evidence="2">The sequence shown here is derived from an EMBL/GenBank/DDBJ whole genome shotgun (WGS) entry which is preliminary data.</text>
</comment>
<accession>A0A4S4LK58</accession>
<evidence type="ECO:0000313" key="2">
    <source>
        <dbReference type="EMBL" id="THH12409.1"/>
    </source>
</evidence>
<protein>
    <submittedName>
        <fullName evidence="2">Uncharacterized protein</fullName>
    </submittedName>
</protein>
<gene>
    <name evidence="2" type="ORF">EW146_g7724</name>
</gene>
<organism evidence="2 3">
    <name type="scientific">Bondarzewia mesenterica</name>
    <dbReference type="NCBI Taxonomy" id="1095465"/>
    <lineage>
        <taxon>Eukaryota</taxon>
        <taxon>Fungi</taxon>
        <taxon>Dikarya</taxon>
        <taxon>Basidiomycota</taxon>
        <taxon>Agaricomycotina</taxon>
        <taxon>Agaricomycetes</taxon>
        <taxon>Russulales</taxon>
        <taxon>Bondarzewiaceae</taxon>
        <taxon>Bondarzewia</taxon>
    </lineage>
</organism>